<comment type="caution">
    <text evidence="1">The sequence shown here is derived from an EMBL/GenBank/DDBJ whole genome shotgun (WGS) entry which is preliminary data.</text>
</comment>
<reference evidence="1 2" key="1">
    <citation type="journal article" date="2017" name="PLoS Biol.">
        <title>The sea cucumber genome provides insights into morphological evolution and visceral regeneration.</title>
        <authorList>
            <person name="Zhang X."/>
            <person name="Sun L."/>
            <person name="Yuan J."/>
            <person name="Sun Y."/>
            <person name="Gao Y."/>
            <person name="Zhang L."/>
            <person name="Li S."/>
            <person name="Dai H."/>
            <person name="Hamel J.F."/>
            <person name="Liu C."/>
            <person name="Yu Y."/>
            <person name="Liu S."/>
            <person name="Lin W."/>
            <person name="Guo K."/>
            <person name="Jin S."/>
            <person name="Xu P."/>
            <person name="Storey K.B."/>
            <person name="Huan P."/>
            <person name="Zhang T."/>
            <person name="Zhou Y."/>
            <person name="Zhang J."/>
            <person name="Lin C."/>
            <person name="Li X."/>
            <person name="Xing L."/>
            <person name="Huo D."/>
            <person name="Sun M."/>
            <person name="Wang L."/>
            <person name="Mercier A."/>
            <person name="Li F."/>
            <person name="Yang H."/>
            <person name="Xiang J."/>
        </authorList>
    </citation>
    <scope>NUCLEOTIDE SEQUENCE [LARGE SCALE GENOMIC DNA]</scope>
    <source>
        <strain evidence="1">Shaxun</strain>
        <tissue evidence="1">Muscle</tissue>
    </source>
</reference>
<organism evidence="1 2">
    <name type="scientific">Stichopus japonicus</name>
    <name type="common">Sea cucumber</name>
    <dbReference type="NCBI Taxonomy" id="307972"/>
    <lineage>
        <taxon>Eukaryota</taxon>
        <taxon>Metazoa</taxon>
        <taxon>Echinodermata</taxon>
        <taxon>Eleutherozoa</taxon>
        <taxon>Echinozoa</taxon>
        <taxon>Holothuroidea</taxon>
        <taxon>Aspidochirotacea</taxon>
        <taxon>Aspidochirotida</taxon>
        <taxon>Stichopodidae</taxon>
        <taxon>Apostichopus</taxon>
    </lineage>
</organism>
<accession>A0A2G8LJ92</accession>
<sequence length="92" mass="10884">MHRSRERLAKTGVLAQRRKPPRSSWYFEEGKNPQEFMFTDTTEVKPLKQLKENDNRPQLLPQGHRRNLQEGHLEPWLAPCSYLVWVKLGKSS</sequence>
<proteinExistence type="predicted"/>
<keyword evidence="2" id="KW-1185">Reference proteome</keyword>
<gene>
    <name evidence="1" type="ORF">BSL78_02778</name>
</gene>
<dbReference type="AlphaFoldDB" id="A0A2G8LJ92"/>
<dbReference type="Proteomes" id="UP000230750">
    <property type="component" value="Unassembled WGS sequence"/>
</dbReference>
<evidence type="ECO:0000313" key="1">
    <source>
        <dbReference type="EMBL" id="PIK60282.1"/>
    </source>
</evidence>
<protein>
    <submittedName>
        <fullName evidence="1">Uncharacterized protein</fullName>
    </submittedName>
</protein>
<dbReference type="EMBL" id="MRZV01000061">
    <property type="protein sequence ID" value="PIK60282.1"/>
    <property type="molecule type" value="Genomic_DNA"/>
</dbReference>
<name>A0A2G8LJ92_STIJA</name>
<evidence type="ECO:0000313" key="2">
    <source>
        <dbReference type="Proteomes" id="UP000230750"/>
    </source>
</evidence>